<dbReference type="SUPFAM" id="SSF51658">
    <property type="entry name" value="Xylose isomerase-like"/>
    <property type="match status" value="1"/>
</dbReference>
<gene>
    <name evidence="2" type="ORF">PSQ19_12130</name>
</gene>
<name>A0ABY7YJR7_9HYPH</name>
<dbReference type="InterPro" id="IPR036237">
    <property type="entry name" value="Xyl_isomerase-like_sf"/>
</dbReference>
<dbReference type="Proteomes" id="UP001220530">
    <property type="component" value="Chromosome"/>
</dbReference>
<dbReference type="PANTHER" id="PTHR12110:SF53">
    <property type="entry name" value="BLR5974 PROTEIN"/>
    <property type="match status" value="1"/>
</dbReference>
<dbReference type="Pfam" id="PF01261">
    <property type="entry name" value="AP_endonuc_2"/>
    <property type="match status" value="1"/>
</dbReference>
<keyword evidence="3" id="KW-1185">Reference proteome</keyword>
<dbReference type="EMBL" id="CP118246">
    <property type="protein sequence ID" value="WDR01535.1"/>
    <property type="molecule type" value="Genomic_DNA"/>
</dbReference>
<dbReference type="InterPro" id="IPR013022">
    <property type="entry name" value="Xyl_isomerase-like_TIM-brl"/>
</dbReference>
<reference evidence="2 3" key="1">
    <citation type="submission" date="2023-02" db="EMBL/GenBank/DDBJ databases">
        <title>Devosia algicola sp. nov., isolated from the phycosphere of marine algae.</title>
        <authorList>
            <person name="Kim J.M."/>
            <person name="Lee J.K."/>
            <person name="Choi B.J."/>
            <person name="Bayburt H."/>
            <person name="Jeon C.O."/>
        </authorList>
    </citation>
    <scope>NUCLEOTIDE SEQUENCE [LARGE SCALE GENOMIC DNA]</scope>
    <source>
        <strain evidence="2 3">G20-9</strain>
    </source>
</reference>
<dbReference type="Gene3D" id="3.20.20.150">
    <property type="entry name" value="Divalent-metal-dependent TIM barrel enzymes"/>
    <property type="match status" value="1"/>
</dbReference>
<organism evidence="2 3">
    <name type="scientific">Devosia algicola</name>
    <dbReference type="NCBI Taxonomy" id="3026418"/>
    <lineage>
        <taxon>Bacteria</taxon>
        <taxon>Pseudomonadati</taxon>
        <taxon>Pseudomonadota</taxon>
        <taxon>Alphaproteobacteria</taxon>
        <taxon>Hyphomicrobiales</taxon>
        <taxon>Devosiaceae</taxon>
        <taxon>Devosia</taxon>
    </lineage>
</organism>
<evidence type="ECO:0000313" key="2">
    <source>
        <dbReference type="EMBL" id="WDR01535.1"/>
    </source>
</evidence>
<evidence type="ECO:0000313" key="3">
    <source>
        <dbReference type="Proteomes" id="UP001220530"/>
    </source>
</evidence>
<feature type="domain" description="Xylose isomerase-like TIM barrel" evidence="1">
    <location>
        <begin position="22"/>
        <end position="241"/>
    </location>
</feature>
<dbReference type="InterPro" id="IPR050312">
    <property type="entry name" value="IolE/XylAMocC-like"/>
</dbReference>
<sequence>MTRQVSVSTAAYDGYSMDVAIAEIATTGAKWIEPAFISGYVAFDESIFCEQEGTRLASRLAASEVEALAVSAHTDLGADGAAVALRRRIDFCVAVGSSILITNSSDCHHPTQCVANIEAVLPVLEQAGIVLALENPGHGTDSLLPDGAAFAVLLEKIGSRFVRANYDIGNAFTYSNEAINVLSDLRIALPYCAHLHVKDVTADDHDWRFTAIGDGDLRYGAAFDVLDTLAPEVPIGIELPLRLSRPGRGDPSRRSERVPIHEIRQALSRSLRTVNGGTRATTR</sequence>
<evidence type="ECO:0000259" key="1">
    <source>
        <dbReference type="Pfam" id="PF01261"/>
    </source>
</evidence>
<proteinExistence type="predicted"/>
<protein>
    <submittedName>
        <fullName evidence="2">TIM barrel protein</fullName>
    </submittedName>
</protein>
<accession>A0ABY7YJR7</accession>
<dbReference type="PANTHER" id="PTHR12110">
    <property type="entry name" value="HYDROXYPYRUVATE ISOMERASE"/>
    <property type="match status" value="1"/>
</dbReference>
<dbReference type="RefSeq" id="WP_282217946.1">
    <property type="nucleotide sequence ID" value="NZ_CP118246.1"/>
</dbReference>